<dbReference type="InterPro" id="IPR003594">
    <property type="entry name" value="HATPase_dom"/>
</dbReference>
<evidence type="ECO:0000256" key="1">
    <source>
        <dbReference type="ARBA" id="ARBA00022527"/>
    </source>
</evidence>
<name>A0A1I2G587_9ACTN</name>
<dbReference type="CDD" id="cd16936">
    <property type="entry name" value="HATPase_RsbW-like"/>
    <property type="match status" value="1"/>
</dbReference>
<evidence type="ECO:0000313" key="3">
    <source>
        <dbReference type="EMBL" id="SFF12894.1"/>
    </source>
</evidence>
<gene>
    <name evidence="3" type="ORF">SAMN05421541_106246</name>
</gene>
<keyword evidence="1" id="KW-0723">Serine/threonine-protein kinase</keyword>
<dbReference type="EMBL" id="FONV01000006">
    <property type="protein sequence ID" value="SFF12894.1"/>
    <property type="molecule type" value="Genomic_DNA"/>
</dbReference>
<dbReference type="InterPro" id="IPR050267">
    <property type="entry name" value="Anti-sigma-factor_SerPK"/>
</dbReference>
<keyword evidence="3" id="KW-0418">Kinase</keyword>
<reference evidence="3 4" key="1">
    <citation type="submission" date="2016-10" db="EMBL/GenBank/DDBJ databases">
        <authorList>
            <person name="de Groot N.N."/>
        </authorList>
    </citation>
    <scope>NUCLEOTIDE SEQUENCE [LARGE SCALE GENOMIC DNA]</scope>
    <source>
        <strain evidence="3 4">DSM 43019</strain>
    </source>
</reference>
<evidence type="ECO:0000259" key="2">
    <source>
        <dbReference type="Pfam" id="PF13581"/>
    </source>
</evidence>
<dbReference type="AlphaFoldDB" id="A0A1I2G587"/>
<accession>A0A1I2G587</accession>
<proteinExistence type="predicted"/>
<keyword evidence="3" id="KW-0808">Transferase</keyword>
<dbReference type="Gene3D" id="3.30.565.10">
    <property type="entry name" value="Histidine kinase-like ATPase, C-terminal domain"/>
    <property type="match status" value="1"/>
</dbReference>
<dbReference type="GO" id="GO:0004674">
    <property type="term" value="F:protein serine/threonine kinase activity"/>
    <property type="evidence" value="ECO:0007669"/>
    <property type="project" value="UniProtKB-KW"/>
</dbReference>
<dbReference type="RefSeq" id="WP_093615218.1">
    <property type="nucleotide sequence ID" value="NZ_BOMT01000023.1"/>
</dbReference>
<organism evidence="3 4">
    <name type="scientific">Actinoplanes philippinensis</name>
    <dbReference type="NCBI Taxonomy" id="35752"/>
    <lineage>
        <taxon>Bacteria</taxon>
        <taxon>Bacillati</taxon>
        <taxon>Actinomycetota</taxon>
        <taxon>Actinomycetes</taxon>
        <taxon>Micromonosporales</taxon>
        <taxon>Micromonosporaceae</taxon>
        <taxon>Actinoplanes</taxon>
    </lineage>
</organism>
<dbReference type="STRING" id="35752.SAMN05421541_106246"/>
<feature type="domain" description="Histidine kinase/HSP90-like ATPase" evidence="2">
    <location>
        <begin position="22"/>
        <end position="129"/>
    </location>
</feature>
<dbReference type="Proteomes" id="UP000199645">
    <property type="component" value="Unassembled WGS sequence"/>
</dbReference>
<sequence length="134" mass="14110">MSGPSEQATDGVATVAYGDAGDLPGVRALARARARAYGLAADQVDGLTIAVSELVTNTLQHTRAGGRLRIWGDGSSLYCDVIDGGPQRRLGAVMPEPTAERGRGLAIVERLCDEVTSLTDGGFTIIRLRMVRRG</sequence>
<dbReference type="PANTHER" id="PTHR35526">
    <property type="entry name" value="ANTI-SIGMA-F FACTOR RSBW-RELATED"/>
    <property type="match status" value="1"/>
</dbReference>
<dbReference type="SUPFAM" id="SSF55874">
    <property type="entry name" value="ATPase domain of HSP90 chaperone/DNA topoisomerase II/histidine kinase"/>
    <property type="match status" value="1"/>
</dbReference>
<dbReference type="Pfam" id="PF13581">
    <property type="entry name" value="HATPase_c_2"/>
    <property type="match status" value="1"/>
</dbReference>
<protein>
    <submittedName>
        <fullName evidence="3">Anti-sigma regulatory factor (Ser/Thr protein kinase)</fullName>
    </submittedName>
</protein>
<dbReference type="InterPro" id="IPR036890">
    <property type="entry name" value="HATPase_C_sf"/>
</dbReference>
<evidence type="ECO:0000313" key="4">
    <source>
        <dbReference type="Proteomes" id="UP000199645"/>
    </source>
</evidence>
<dbReference type="OrthoDB" id="3748385at2"/>
<keyword evidence="4" id="KW-1185">Reference proteome</keyword>
<dbReference type="PANTHER" id="PTHR35526:SF3">
    <property type="entry name" value="ANTI-SIGMA-F FACTOR RSBW"/>
    <property type="match status" value="1"/>
</dbReference>